<dbReference type="Pfam" id="PF04717">
    <property type="entry name" value="Phage_base_V"/>
    <property type="match status" value="1"/>
</dbReference>
<dbReference type="Gene3D" id="2.40.50.230">
    <property type="entry name" value="Gp5 N-terminal domain"/>
    <property type="match status" value="1"/>
</dbReference>
<name>A0AAE3YN12_9ACTN</name>
<comment type="caution">
    <text evidence="2">The sequence shown here is derived from an EMBL/GenBank/DDBJ whole genome shotgun (WGS) entry which is preliminary data.</text>
</comment>
<gene>
    <name evidence="2" type="ORF">J2S41_002278</name>
</gene>
<feature type="domain" description="Gp5/Type VI secretion system Vgr protein OB-fold" evidence="1">
    <location>
        <begin position="12"/>
        <end position="85"/>
    </location>
</feature>
<dbReference type="RefSeq" id="WP_310366516.1">
    <property type="nucleotide sequence ID" value="NZ_JAVDYB010000001.1"/>
</dbReference>
<evidence type="ECO:0000259" key="1">
    <source>
        <dbReference type="Pfam" id="PF04717"/>
    </source>
</evidence>
<proteinExistence type="predicted"/>
<accession>A0AAE3YN12</accession>
<keyword evidence="3" id="KW-1185">Reference proteome</keyword>
<protein>
    <submittedName>
        <fullName evidence="2">Uncharacterized protein involved in type VI secretion and phage assembly</fullName>
    </submittedName>
</protein>
<evidence type="ECO:0000313" key="2">
    <source>
        <dbReference type="EMBL" id="MDR7275500.1"/>
    </source>
</evidence>
<reference evidence="2" key="1">
    <citation type="submission" date="2023-07" db="EMBL/GenBank/DDBJ databases">
        <title>Sequencing the genomes of 1000 actinobacteria strains.</title>
        <authorList>
            <person name="Klenk H.-P."/>
        </authorList>
    </citation>
    <scope>NUCLEOTIDE SEQUENCE</scope>
    <source>
        <strain evidence="2">DSM 44707</strain>
    </source>
</reference>
<dbReference type="EMBL" id="JAVDYB010000001">
    <property type="protein sequence ID" value="MDR7275500.1"/>
    <property type="molecule type" value="Genomic_DNA"/>
</dbReference>
<dbReference type="InterPro" id="IPR037026">
    <property type="entry name" value="Vgr_OB-fold_dom_sf"/>
</dbReference>
<evidence type="ECO:0000313" key="3">
    <source>
        <dbReference type="Proteomes" id="UP001183643"/>
    </source>
</evidence>
<sequence>MAEPNRYLGKFRGTVAENIDPMRIGRIRVRVPDVLGDTPSTWAMPCLPLAGPQQGHYVVPPVGAGVWVEFEQGDVSFPIWVGCWYGTAAEVPQAAFTGPPDRPNIVVQTGAGHRVVLSDLPGGSGISLRAATGAEIVIDDSGIRLDNGRGARITLTGSTVDINNGALAIT</sequence>
<dbReference type="Proteomes" id="UP001183643">
    <property type="component" value="Unassembled WGS sequence"/>
</dbReference>
<dbReference type="AlphaFoldDB" id="A0AAE3YN12"/>
<dbReference type="InterPro" id="IPR006531">
    <property type="entry name" value="Gp5/Vgr_OB"/>
</dbReference>
<organism evidence="2 3">
    <name type="scientific">Catenuloplanes atrovinosus</name>
    <dbReference type="NCBI Taxonomy" id="137266"/>
    <lineage>
        <taxon>Bacteria</taxon>
        <taxon>Bacillati</taxon>
        <taxon>Actinomycetota</taxon>
        <taxon>Actinomycetes</taxon>
        <taxon>Micromonosporales</taxon>
        <taxon>Micromonosporaceae</taxon>
        <taxon>Catenuloplanes</taxon>
    </lineage>
</organism>
<dbReference type="SUPFAM" id="SSF69255">
    <property type="entry name" value="gp5 N-terminal domain-like"/>
    <property type="match status" value="1"/>
</dbReference>